<comment type="caution">
    <text evidence="14">The sequence shown here is derived from an EMBL/GenBank/DDBJ whole genome shotgun (WGS) entry which is preliminary data.</text>
</comment>
<evidence type="ECO:0000256" key="6">
    <source>
        <dbReference type="ARBA" id="ARBA00022679"/>
    </source>
</evidence>
<dbReference type="GO" id="GO:0030170">
    <property type="term" value="F:pyridoxal phosphate binding"/>
    <property type="evidence" value="ECO:0007669"/>
    <property type="project" value="UniProtKB-UniRule"/>
</dbReference>
<feature type="binding site" evidence="11">
    <location>
        <position position="152"/>
    </location>
    <ligand>
        <name>pyridoxal 5'-phosphate</name>
        <dbReference type="ChEBI" id="CHEBI:597326"/>
    </ligand>
</feature>
<evidence type="ECO:0000256" key="10">
    <source>
        <dbReference type="ARBA" id="ARBA00049007"/>
    </source>
</evidence>
<evidence type="ECO:0000256" key="11">
    <source>
        <dbReference type="HAMAP-Rule" id="MF_00160"/>
    </source>
</evidence>
<dbReference type="NCBIfam" id="TIGR01364">
    <property type="entry name" value="serC_1"/>
    <property type="match status" value="1"/>
</dbReference>
<dbReference type="InterPro" id="IPR015424">
    <property type="entry name" value="PyrdxlP-dep_Trfase"/>
</dbReference>
<comment type="subcellular location">
    <subcellularLocation>
        <location evidence="11">Cytoplasm</location>
    </subcellularLocation>
</comment>
<gene>
    <name evidence="11" type="primary">serC</name>
    <name evidence="14" type="ORF">PB1_03425</name>
</gene>
<feature type="binding site" evidence="11">
    <location>
        <position position="102"/>
    </location>
    <ligand>
        <name>pyridoxal 5'-phosphate</name>
        <dbReference type="ChEBI" id="CHEBI:597326"/>
    </ligand>
</feature>
<proteinExistence type="inferred from homology"/>
<protein>
    <recommendedName>
        <fullName evidence="11">Phosphoserine aminotransferase</fullName>
        <ecNumber evidence="11">2.6.1.52</ecNumber>
    </recommendedName>
    <alternativeName>
        <fullName evidence="11">Phosphohydroxythreonine aminotransferase</fullName>
        <shortName evidence="11">PSAT</shortName>
    </alternativeName>
</protein>
<dbReference type="eggNOG" id="COG1932">
    <property type="taxonomic scope" value="Bacteria"/>
</dbReference>
<dbReference type="AlphaFoldDB" id="I3E637"/>
<keyword evidence="4 11" id="KW-0032">Aminotransferase</keyword>
<dbReference type="GO" id="GO:0006564">
    <property type="term" value="P:L-serine biosynthetic process"/>
    <property type="evidence" value="ECO:0007669"/>
    <property type="project" value="UniProtKB-UniRule"/>
</dbReference>
<comment type="similarity">
    <text evidence="3 11">Belongs to the class-V pyridoxal-phosphate-dependent aminotransferase family. SerC subfamily.</text>
</comment>
<dbReference type="Gene3D" id="3.40.640.10">
    <property type="entry name" value="Type I PLP-dependent aspartate aminotransferase-like (Major domain)"/>
    <property type="match status" value="1"/>
</dbReference>
<sequence>MNRAYNFNAGPAALPEAVLQKAASEWFNFNGTGMSVMELSHRSKDYEEVHFGAVSLLRKLMQIPDDYAVLLLQGGASLQFSMVPMNLLQPGKTGYYVLTGSWSEKALKEAKKIGQTSILASGKENNYKAIPVISGIRVQSDAAYVHITSNETIHGTQWHQFPKNLGAPLVADMSSDILSKPINVQDFGLIYAGAQKNLGPSGLTVVIIKKELLSRGKDELPAMLHYRTHAENDSLYNTPPTLAIYLFKLVLEWADSIGGVEKISKLNQEKAKILYDVIDNSDGFYLGHSDPESRSLMNVTFRLKSDEITASFLVQAKEKGFIGLNGHRSIGGCRASIYNAVPLEHVAKLADFMRSFKSQY</sequence>
<evidence type="ECO:0000313" key="15">
    <source>
        <dbReference type="Proteomes" id="UP000010523"/>
    </source>
</evidence>
<keyword evidence="15" id="KW-1185">Reference proteome</keyword>
<evidence type="ECO:0000256" key="1">
    <source>
        <dbReference type="ARBA" id="ARBA00003483"/>
    </source>
</evidence>
<dbReference type="HAMAP" id="MF_00160">
    <property type="entry name" value="SerC_aminotrans_5"/>
    <property type="match status" value="1"/>
</dbReference>
<keyword evidence="11" id="KW-0963">Cytoplasm</keyword>
<dbReference type="EMBL" id="AFEU01000001">
    <property type="protein sequence ID" value="EIJ81958.1"/>
    <property type="molecule type" value="Genomic_DNA"/>
</dbReference>
<comment type="cofactor">
    <cofactor evidence="11">
        <name>pyridoxal 5'-phosphate</name>
        <dbReference type="ChEBI" id="CHEBI:597326"/>
    </cofactor>
    <text evidence="11">Binds 1 pyridoxal phosphate per subunit.</text>
</comment>
<dbReference type="RefSeq" id="WP_003350728.1">
    <property type="nucleotide sequence ID" value="NZ_AFEU01000001.1"/>
</dbReference>
<comment type="catalytic activity">
    <reaction evidence="9 11">
        <text>4-(phosphooxy)-L-threonine + 2-oxoglutarate = (R)-3-hydroxy-2-oxo-4-phosphooxybutanoate + L-glutamate</text>
        <dbReference type="Rhea" id="RHEA:16573"/>
        <dbReference type="ChEBI" id="CHEBI:16810"/>
        <dbReference type="ChEBI" id="CHEBI:29985"/>
        <dbReference type="ChEBI" id="CHEBI:58452"/>
        <dbReference type="ChEBI" id="CHEBI:58538"/>
        <dbReference type="EC" id="2.6.1.52"/>
    </reaction>
</comment>
<evidence type="ECO:0000256" key="5">
    <source>
        <dbReference type="ARBA" id="ARBA00022605"/>
    </source>
</evidence>
<feature type="binding site" evidence="11">
    <location>
        <begin position="76"/>
        <end position="77"/>
    </location>
    <ligand>
        <name>pyridoxal 5'-phosphate</name>
        <dbReference type="ChEBI" id="CHEBI:597326"/>
    </ligand>
</feature>
<evidence type="ECO:0000256" key="9">
    <source>
        <dbReference type="ARBA" id="ARBA00047630"/>
    </source>
</evidence>
<dbReference type="PIRSF" id="PIRSF000525">
    <property type="entry name" value="SerC"/>
    <property type="match status" value="1"/>
</dbReference>
<comment type="catalytic activity">
    <reaction evidence="10 11 12">
        <text>O-phospho-L-serine + 2-oxoglutarate = 3-phosphooxypyruvate + L-glutamate</text>
        <dbReference type="Rhea" id="RHEA:14329"/>
        <dbReference type="ChEBI" id="CHEBI:16810"/>
        <dbReference type="ChEBI" id="CHEBI:18110"/>
        <dbReference type="ChEBI" id="CHEBI:29985"/>
        <dbReference type="ChEBI" id="CHEBI:57524"/>
        <dbReference type="EC" id="2.6.1.52"/>
    </reaction>
</comment>
<feature type="domain" description="Aminotransferase class V" evidence="13">
    <location>
        <begin position="5"/>
        <end position="349"/>
    </location>
</feature>
<dbReference type="FunFam" id="3.40.640.10:FF:000010">
    <property type="entry name" value="Phosphoserine aminotransferase"/>
    <property type="match status" value="1"/>
</dbReference>
<feature type="binding site" evidence="11">
    <location>
        <position position="172"/>
    </location>
    <ligand>
        <name>pyridoxal 5'-phosphate</name>
        <dbReference type="ChEBI" id="CHEBI:597326"/>
    </ligand>
</feature>
<comment type="function">
    <text evidence="1 11">Catalyzes the reversible conversion of 3-phosphohydroxypyruvate to phosphoserine and of 3-hydroxy-2-oxo-4-phosphonooxybutanoate to phosphohydroxythreonine.</text>
</comment>
<dbReference type="Gene3D" id="3.90.1150.10">
    <property type="entry name" value="Aspartate Aminotransferase, domain 1"/>
    <property type="match status" value="1"/>
</dbReference>
<evidence type="ECO:0000256" key="12">
    <source>
        <dbReference type="RuleBase" id="RU004505"/>
    </source>
</evidence>
<dbReference type="NCBIfam" id="NF003764">
    <property type="entry name" value="PRK05355.1"/>
    <property type="match status" value="1"/>
</dbReference>
<evidence type="ECO:0000256" key="8">
    <source>
        <dbReference type="ARBA" id="ARBA00023299"/>
    </source>
</evidence>
<dbReference type="InterPro" id="IPR020578">
    <property type="entry name" value="Aminotrans_V_PyrdxlP_BS"/>
</dbReference>
<name>I3E637_BACMT</name>
<feature type="modified residue" description="N6-(pyridoxal phosphate)lysine" evidence="11">
    <location>
        <position position="196"/>
    </location>
</feature>
<feature type="binding site" evidence="11">
    <location>
        <position position="195"/>
    </location>
    <ligand>
        <name>pyridoxal 5'-phosphate</name>
        <dbReference type="ChEBI" id="CHEBI:597326"/>
    </ligand>
</feature>
<evidence type="ECO:0000256" key="3">
    <source>
        <dbReference type="ARBA" id="ARBA00006904"/>
    </source>
</evidence>
<comment type="caution">
    <text evidence="11">Lacks conserved residue(s) required for the propagation of feature annotation.</text>
</comment>
<dbReference type="InterPro" id="IPR015422">
    <property type="entry name" value="PyrdxlP-dep_Trfase_small"/>
</dbReference>
<evidence type="ECO:0000256" key="2">
    <source>
        <dbReference type="ARBA" id="ARBA00005099"/>
    </source>
</evidence>
<comment type="pathway">
    <text evidence="2 11 12">Amino-acid biosynthesis; L-serine biosynthesis; L-serine from 3-phospho-D-glycerate: step 2/3.</text>
</comment>
<dbReference type="PATRIC" id="fig|997296.3.peg.749"/>
<evidence type="ECO:0000256" key="7">
    <source>
        <dbReference type="ARBA" id="ARBA00022898"/>
    </source>
</evidence>
<evidence type="ECO:0000256" key="4">
    <source>
        <dbReference type="ARBA" id="ARBA00022576"/>
    </source>
</evidence>
<dbReference type="InterPro" id="IPR000192">
    <property type="entry name" value="Aminotrans_V_dom"/>
</dbReference>
<keyword evidence="5 11" id="KW-0028">Amino-acid biosynthesis</keyword>
<dbReference type="PROSITE" id="PS00595">
    <property type="entry name" value="AA_TRANSFER_CLASS_5"/>
    <property type="match status" value="1"/>
</dbReference>
<dbReference type="OrthoDB" id="9809412at2"/>
<dbReference type="UniPathway" id="UPA00135">
    <property type="reaction ID" value="UER00197"/>
</dbReference>
<dbReference type="FunFam" id="3.90.1150.10:FF:000006">
    <property type="entry name" value="Phosphoserine aminotransferase"/>
    <property type="match status" value="1"/>
</dbReference>
<dbReference type="PANTHER" id="PTHR43247:SF1">
    <property type="entry name" value="PHOSPHOSERINE AMINOTRANSFERASE"/>
    <property type="match status" value="1"/>
</dbReference>
<dbReference type="PANTHER" id="PTHR43247">
    <property type="entry name" value="PHOSPHOSERINE AMINOTRANSFERASE"/>
    <property type="match status" value="1"/>
</dbReference>
<reference evidence="14 15" key="1">
    <citation type="journal article" date="2012" name="Appl. Environ. Microbiol.">
        <title>Genome Sequence of Thermotolerant Bacillus methanolicus: Features and Regulation Related to Methylotrophy and Production of L-Lysine and L-Glutamate from Methanol.</title>
        <authorList>
            <person name="Heggeset T.M."/>
            <person name="Krog A."/>
            <person name="Balzer S."/>
            <person name="Wentzel A."/>
            <person name="Ellingsen T.E."/>
            <person name="Brautaset T."/>
        </authorList>
    </citation>
    <scope>NUCLEOTIDE SEQUENCE [LARGE SCALE GENOMIC DNA]</scope>
    <source>
        <strain evidence="14 15">PB1</strain>
    </source>
</reference>
<dbReference type="GO" id="GO:0005737">
    <property type="term" value="C:cytoplasm"/>
    <property type="evidence" value="ECO:0007669"/>
    <property type="project" value="UniProtKB-SubCell"/>
</dbReference>
<accession>I3E637</accession>
<keyword evidence="6 11" id="KW-0808">Transferase</keyword>
<keyword evidence="8 11" id="KW-0718">Serine biosynthesis</keyword>
<dbReference type="InterPro" id="IPR015421">
    <property type="entry name" value="PyrdxlP-dep_Trfase_major"/>
</dbReference>
<dbReference type="SUPFAM" id="SSF53383">
    <property type="entry name" value="PLP-dependent transferases"/>
    <property type="match status" value="1"/>
</dbReference>
<evidence type="ECO:0000313" key="14">
    <source>
        <dbReference type="EMBL" id="EIJ81958.1"/>
    </source>
</evidence>
<feature type="binding site" evidence="11">
    <location>
        <begin position="237"/>
        <end position="238"/>
    </location>
    <ligand>
        <name>pyridoxal 5'-phosphate</name>
        <dbReference type="ChEBI" id="CHEBI:597326"/>
    </ligand>
</feature>
<dbReference type="STRING" id="997296.PB1_03425"/>
<feature type="binding site" evidence="11">
    <location>
        <position position="42"/>
    </location>
    <ligand>
        <name>L-glutamate</name>
        <dbReference type="ChEBI" id="CHEBI:29985"/>
    </ligand>
</feature>
<dbReference type="InterPro" id="IPR022278">
    <property type="entry name" value="Pser_aminoTfrase"/>
</dbReference>
<dbReference type="CDD" id="cd00611">
    <property type="entry name" value="PSAT_like"/>
    <property type="match status" value="1"/>
</dbReference>
<dbReference type="Pfam" id="PF00266">
    <property type="entry name" value="Aminotran_5"/>
    <property type="match status" value="1"/>
</dbReference>
<dbReference type="GO" id="GO:0004648">
    <property type="term" value="F:O-phospho-L-serine:2-oxoglutarate aminotransferase activity"/>
    <property type="evidence" value="ECO:0007669"/>
    <property type="project" value="UniProtKB-UniRule"/>
</dbReference>
<organism evidence="14 15">
    <name type="scientific">Bacillus methanolicus PB1</name>
    <dbReference type="NCBI Taxonomy" id="997296"/>
    <lineage>
        <taxon>Bacteria</taxon>
        <taxon>Bacillati</taxon>
        <taxon>Bacillota</taxon>
        <taxon>Bacilli</taxon>
        <taxon>Bacillales</taxon>
        <taxon>Bacillaceae</taxon>
        <taxon>Bacillus</taxon>
    </lineage>
</organism>
<dbReference type="EC" id="2.6.1.52" evidence="11"/>
<keyword evidence="7 11" id="KW-0663">Pyridoxal phosphate</keyword>
<comment type="subunit">
    <text evidence="11">Homodimer.</text>
</comment>
<dbReference type="Proteomes" id="UP000010523">
    <property type="component" value="Unassembled WGS sequence"/>
</dbReference>
<evidence type="ECO:0000259" key="13">
    <source>
        <dbReference type="Pfam" id="PF00266"/>
    </source>
</evidence>